<evidence type="ECO:0000256" key="2">
    <source>
        <dbReference type="ARBA" id="ARBA00022617"/>
    </source>
</evidence>
<evidence type="ECO:0000256" key="5">
    <source>
        <dbReference type="ARBA" id="ARBA00023004"/>
    </source>
</evidence>
<dbReference type="Proteomes" id="UP000664654">
    <property type="component" value="Unassembled WGS sequence"/>
</dbReference>
<dbReference type="GO" id="GO:0020037">
    <property type="term" value="F:heme binding"/>
    <property type="evidence" value="ECO:0007669"/>
    <property type="project" value="InterPro"/>
</dbReference>
<dbReference type="InterPro" id="IPR009056">
    <property type="entry name" value="Cyt_c-like_dom"/>
</dbReference>
<comment type="caution">
    <text evidence="8">The sequence shown here is derived from an EMBL/GenBank/DDBJ whole genome shotgun (WGS) entry which is preliminary data.</text>
</comment>
<keyword evidence="2 6" id="KW-0349">Heme</keyword>
<dbReference type="GO" id="GO:0005506">
    <property type="term" value="F:iron ion binding"/>
    <property type="evidence" value="ECO:0007669"/>
    <property type="project" value="InterPro"/>
</dbReference>
<dbReference type="GO" id="GO:0009055">
    <property type="term" value="F:electron transfer activity"/>
    <property type="evidence" value="ECO:0007669"/>
    <property type="project" value="InterPro"/>
</dbReference>
<evidence type="ECO:0000313" key="9">
    <source>
        <dbReference type="Proteomes" id="UP000664654"/>
    </source>
</evidence>
<keyword evidence="4" id="KW-0249">Electron transport</keyword>
<keyword evidence="5 6" id="KW-0408">Iron</keyword>
<dbReference type="PROSITE" id="PS51007">
    <property type="entry name" value="CYTC"/>
    <property type="match status" value="1"/>
</dbReference>
<feature type="domain" description="Cytochrome c" evidence="7">
    <location>
        <begin position="29"/>
        <end position="109"/>
    </location>
</feature>
<dbReference type="Pfam" id="PF13442">
    <property type="entry name" value="Cytochrome_CBB3"/>
    <property type="match status" value="1"/>
</dbReference>
<dbReference type="Gene3D" id="1.10.760.10">
    <property type="entry name" value="Cytochrome c-like domain"/>
    <property type="match status" value="1"/>
</dbReference>
<evidence type="ECO:0000256" key="3">
    <source>
        <dbReference type="ARBA" id="ARBA00022723"/>
    </source>
</evidence>
<proteinExistence type="predicted"/>
<organism evidence="8 9">
    <name type="scientific">Bowmanella dokdonensis</name>
    <dbReference type="NCBI Taxonomy" id="751969"/>
    <lineage>
        <taxon>Bacteria</taxon>
        <taxon>Pseudomonadati</taxon>
        <taxon>Pseudomonadota</taxon>
        <taxon>Gammaproteobacteria</taxon>
        <taxon>Alteromonadales</taxon>
        <taxon>Alteromonadaceae</taxon>
        <taxon>Bowmanella</taxon>
    </lineage>
</organism>
<evidence type="ECO:0000313" key="8">
    <source>
        <dbReference type="EMBL" id="MBN7826098.1"/>
    </source>
</evidence>
<dbReference type="AlphaFoldDB" id="A0A939DNL3"/>
<dbReference type="PANTHER" id="PTHR40942:SF4">
    <property type="entry name" value="CYTOCHROME C5"/>
    <property type="match status" value="1"/>
</dbReference>
<evidence type="ECO:0000256" key="1">
    <source>
        <dbReference type="ARBA" id="ARBA00022448"/>
    </source>
</evidence>
<gene>
    <name evidence="8" type="ORF">J0A66_12755</name>
</gene>
<dbReference type="PRINTS" id="PR00607">
    <property type="entry name" value="CYTCHROMECIE"/>
</dbReference>
<dbReference type="SUPFAM" id="SSF46626">
    <property type="entry name" value="Cytochrome c"/>
    <property type="match status" value="1"/>
</dbReference>
<evidence type="ECO:0000256" key="4">
    <source>
        <dbReference type="ARBA" id="ARBA00022982"/>
    </source>
</evidence>
<keyword evidence="3 6" id="KW-0479">Metal-binding</keyword>
<evidence type="ECO:0000256" key="6">
    <source>
        <dbReference type="PROSITE-ProRule" id="PRU00433"/>
    </source>
</evidence>
<reference evidence="8" key="1">
    <citation type="submission" date="2021-03" db="EMBL/GenBank/DDBJ databases">
        <title>novel species isolated from a fishpond in China.</title>
        <authorList>
            <person name="Lu H."/>
            <person name="Cai Z."/>
        </authorList>
    </citation>
    <scope>NUCLEOTIDE SEQUENCE</scope>
    <source>
        <strain evidence="8">JCM 30855</strain>
    </source>
</reference>
<dbReference type="PANTHER" id="PTHR40942">
    <property type="match status" value="1"/>
</dbReference>
<keyword evidence="1" id="KW-0813">Transport</keyword>
<evidence type="ECO:0000259" key="7">
    <source>
        <dbReference type="PROSITE" id="PS51007"/>
    </source>
</evidence>
<dbReference type="EMBL" id="JAFKCV010000006">
    <property type="protein sequence ID" value="MBN7826098.1"/>
    <property type="molecule type" value="Genomic_DNA"/>
</dbReference>
<accession>A0A939DNL3</accession>
<name>A0A939DNL3_9ALTE</name>
<dbReference type="InterPro" id="IPR002323">
    <property type="entry name" value="Cyt_CIE"/>
</dbReference>
<protein>
    <submittedName>
        <fullName evidence="8">Cytochrome c5 family protein</fullName>
    </submittedName>
</protein>
<keyword evidence="9" id="KW-1185">Reference proteome</keyword>
<dbReference type="InterPro" id="IPR036909">
    <property type="entry name" value="Cyt_c-like_dom_sf"/>
</dbReference>
<sequence length="109" mass="11147">MSEEAIKDRIKPVGQVRVAGAEAQTAAASGPRSGADVYQASCFACHGTGAMGAPKAGDAAAWQDRIAKGMDTLLDHAINGFNAMPPKGTCGSCSDEEIKAAVEHMIEGI</sequence>